<keyword evidence="4 5" id="KW-0012">Acyltransferase</keyword>
<keyword evidence="8" id="KW-1185">Reference proteome</keyword>
<dbReference type="PANTHER" id="PTHR43017:SF1">
    <property type="entry name" value="ACETYLTRANSFERASE YJL218W-RELATED"/>
    <property type="match status" value="1"/>
</dbReference>
<dbReference type="InterPro" id="IPR024688">
    <property type="entry name" value="Mac_dom"/>
</dbReference>
<sequence length="183" mass="19856">MTEKEKMLAGLDYLAFDSELTQERLKAKQLCHRFNQAAPDDKTMQAQILNTLLGTVSEAWIEPLFFCDYGYNIHLGENFYANHHCTILDGAKVSIGHNVLFGPNVTLSTAGHPLNAEVRNTGLEFCKLITIGNNVWLGANVTVNPGITIGDNAVIGAGSVVTRDIPANTVAVGTPCRVRNSID</sequence>
<dbReference type="GO" id="GO:0008870">
    <property type="term" value="F:galactoside O-acetyltransferase activity"/>
    <property type="evidence" value="ECO:0007669"/>
    <property type="project" value="TreeGrafter"/>
</dbReference>
<comment type="similarity">
    <text evidence="1 5">Belongs to the transferase hexapeptide repeat family.</text>
</comment>
<evidence type="ECO:0000256" key="3">
    <source>
        <dbReference type="ARBA" id="ARBA00022737"/>
    </source>
</evidence>
<dbReference type="FunFam" id="2.160.10.10:FF:000008">
    <property type="entry name" value="Maltose O-acetyltransferase"/>
    <property type="match status" value="1"/>
</dbReference>
<dbReference type="Gene3D" id="2.160.10.10">
    <property type="entry name" value="Hexapeptide repeat proteins"/>
    <property type="match status" value="1"/>
</dbReference>
<name>A0A081NKX3_9GAMM</name>
<dbReference type="InterPro" id="IPR039369">
    <property type="entry name" value="LacA-like"/>
</dbReference>
<dbReference type="CDD" id="cd03357">
    <property type="entry name" value="LbH_MAT_GAT"/>
    <property type="match status" value="1"/>
</dbReference>
<dbReference type="EC" id="2.3.1.-" evidence="5"/>
<keyword evidence="2 5" id="KW-0808">Transferase</keyword>
<keyword evidence="3" id="KW-0677">Repeat</keyword>
<organism evidence="7 8">
    <name type="scientific">Endozoicomonas numazuensis</name>
    <dbReference type="NCBI Taxonomy" id="1137799"/>
    <lineage>
        <taxon>Bacteria</taxon>
        <taxon>Pseudomonadati</taxon>
        <taxon>Pseudomonadota</taxon>
        <taxon>Gammaproteobacteria</taxon>
        <taxon>Oceanospirillales</taxon>
        <taxon>Endozoicomonadaceae</taxon>
        <taxon>Endozoicomonas</taxon>
    </lineage>
</organism>
<proteinExistence type="inferred from homology"/>
<accession>A0A081NKX3</accession>
<evidence type="ECO:0000256" key="2">
    <source>
        <dbReference type="ARBA" id="ARBA00022679"/>
    </source>
</evidence>
<dbReference type="SMART" id="SM01266">
    <property type="entry name" value="Mac"/>
    <property type="match status" value="1"/>
</dbReference>
<evidence type="ECO:0000256" key="1">
    <source>
        <dbReference type="ARBA" id="ARBA00007274"/>
    </source>
</evidence>
<dbReference type="PROSITE" id="PS00101">
    <property type="entry name" value="HEXAPEP_TRANSFERASES"/>
    <property type="match status" value="1"/>
</dbReference>
<dbReference type="OrthoDB" id="9815592at2"/>
<dbReference type="Pfam" id="PF12464">
    <property type="entry name" value="Mac"/>
    <property type="match status" value="1"/>
</dbReference>
<dbReference type="InterPro" id="IPR001451">
    <property type="entry name" value="Hexapep"/>
</dbReference>
<evidence type="ECO:0000256" key="5">
    <source>
        <dbReference type="RuleBase" id="RU367021"/>
    </source>
</evidence>
<reference evidence="7 8" key="1">
    <citation type="submission" date="2014-06" db="EMBL/GenBank/DDBJ databases">
        <title>Whole Genome Sequences of Three Symbiotic Endozoicomonas Bacteria.</title>
        <authorList>
            <person name="Neave M.J."/>
            <person name="Apprill A."/>
            <person name="Voolstra C.R."/>
        </authorList>
    </citation>
    <scope>NUCLEOTIDE SEQUENCE [LARGE SCALE GENOMIC DNA]</scope>
    <source>
        <strain evidence="7 8">DSM 25634</strain>
    </source>
</reference>
<feature type="domain" description="Maltose/galactoside acetyltransferase" evidence="6">
    <location>
        <begin position="4"/>
        <end position="58"/>
    </location>
</feature>
<evidence type="ECO:0000259" key="6">
    <source>
        <dbReference type="SMART" id="SM01266"/>
    </source>
</evidence>
<evidence type="ECO:0000256" key="4">
    <source>
        <dbReference type="ARBA" id="ARBA00023315"/>
    </source>
</evidence>
<dbReference type="InterPro" id="IPR011004">
    <property type="entry name" value="Trimer_LpxA-like_sf"/>
</dbReference>
<dbReference type="Pfam" id="PF00132">
    <property type="entry name" value="Hexapep"/>
    <property type="match status" value="1"/>
</dbReference>
<dbReference type="AlphaFoldDB" id="A0A081NKX3"/>
<dbReference type="STRING" id="1137799.GZ78_03525"/>
<dbReference type="Proteomes" id="UP000028073">
    <property type="component" value="Unassembled WGS sequence"/>
</dbReference>
<dbReference type="SUPFAM" id="SSF51161">
    <property type="entry name" value="Trimeric LpxA-like enzymes"/>
    <property type="match status" value="1"/>
</dbReference>
<evidence type="ECO:0000313" key="7">
    <source>
        <dbReference type="EMBL" id="KEQ19096.1"/>
    </source>
</evidence>
<dbReference type="InterPro" id="IPR018357">
    <property type="entry name" value="Hexapep_transf_CS"/>
</dbReference>
<gene>
    <name evidence="7" type="ORF">GZ78_03525</name>
</gene>
<dbReference type="PANTHER" id="PTHR43017">
    <property type="entry name" value="GALACTOSIDE O-ACETYLTRANSFERASE"/>
    <property type="match status" value="1"/>
</dbReference>
<dbReference type="RefSeq" id="WP_034832721.1">
    <property type="nucleotide sequence ID" value="NZ_JOKH01000001.1"/>
</dbReference>
<dbReference type="eggNOG" id="COG0110">
    <property type="taxonomic scope" value="Bacteria"/>
</dbReference>
<protein>
    <recommendedName>
        <fullName evidence="5">Acetyltransferase</fullName>
        <ecNumber evidence="5">2.3.1.-</ecNumber>
    </recommendedName>
</protein>
<comment type="caution">
    <text evidence="7">The sequence shown here is derived from an EMBL/GenBank/DDBJ whole genome shotgun (WGS) entry which is preliminary data.</text>
</comment>
<evidence type="ECO:0000313" key="8">
    <source>
        <dbReference type="Proteomes" id="UP000028073"/>
    </source>
</evidence>
<dbReference type="EMBL" id="JOKH01000001">
    <property type="protein sequence ID" value="KEQ19096.1"/>
    <property type="molecule type" value="Genomic_DNA"/>
</dbReference>